<evidence type="ECO:0000256" key="1">
    <source>
        <dbReference type="ARBA" id="ARBA00006739"/>
    </source>
</evidence>
<comment type="caution">
    <text evidence="4">The sequence shown here is derived from an EMBL/GenBank/DDBJ whole genome shotgun (WGS) entry which is preliminary data.</text>
</comment>
<evidence type="ECO:0000313" key="4">
    <source>
        <dbReference type="EMBL" id="NFV16980.1"/>
    </source>
</evidence>
<keyword evidence="3 4" id="KW-0808">Transferase</keyword>
<evidence type="ECO:0000256" key="2">
    <source>
        <dbReference type="ARBA" id="ARBA00022676"/>
    </source>
</evidence>
<protein>
    <submittedName>
        <fullName evidence="4">Glycosyltransferase family 2 protein</fullName>
    </submittedName>
</protein>
<dbReference type="PANTHER" id="PTHR43630:SF1">
    <property type="entry name" value="POLY-BETA-1,6-N-ACETYL-D-GLUCOSAMINE SYNTHASE"/>
    <property type="match status" value="1"/>
</dbReference>
<accession>A0A6G4HUY9</accession>
<gene>
    <name evidence="4" type="ORF">FDG29_12525</name>
</gene>
<dbReference type="CDD" id="cd06423">
    <property type="entry name" value="CESA_like"/>
    <property type="match status" value="1"/>
</dbReference>
<dbReference type="RefSeq" id="WP_061312400.1">
    <property type="nucleotide sequence ID" value="NZ_JACBCU010000001.1"/>
</dbReference>
<dbReference type="GO" id="GO:0016757">
    <property type="term" value="F:glycosyltransferase activity"/>
    <property type="evidence" value="ECO:0007669"/>
    <property type="project" value="UniProtKB-KW"/>
</dbReference>
<organism evidence="4">
    <name type="scientific">Clostridium botulinum</name>
    <dbReference type="NCBI Taxonomy" id="1491"/>
    <lineage>
        <taxon>Bacteria</taxon>
        <taxon>Bacillati</taxon>
        <taxon>Bacillota</taxon>
        <taxon>Clostridia</taxon>
        <taxon>Eubacteriales</taxon>
        <taxon>Clostridiaceae</taxon>
        <taxon>Clostridium</taxon>
    </lineage>
</organism>
<keyword evidence="2" id="KW-0328">Glycosyltransferase</keyword>
<dbReference type="Gene3D" id="3.90.550.10">
    <property type="entry name" value="Spore Coat Polysaccharide Biosynthesis Protein SpsA, Chain A"/>
    <property type="match status" value="1"/>
</dbReference>
<dbReference type="InterPro" id="IPR029044">
    <property type="entry name" value="Nucleotide-diphossugar_trans"/>
</dbReference>
<dbReference type="Pfam" id="PF13641">
    <property type="entry name" value="Glyco_tranf_2_3"/>
    <property type="match status" value="1"/>
</dbReference>
<comment type="similarity">
    <text evidence="1">Belongs to the glycosyltransferase 2 family.</text>
</comment>
<sequence length="420" mass="49289">MESLNWVDYLFIFSLVSIWMLLFVNIILSLAGYRYYLKTLNSELKGLENEKYPKVSILVPAHNEEKVIGRTVKSILLLNYPKDKMELIVINDNSSDNTKEILKQIQEEYRPYNFKIINTDNITGGRGKSNALNIGYKHSSGDFIAVYDADNTPDKNALKYLMGTIIKDEGLGAVIGKFRTRNKDRNMLTRFINIETLSFQWMCQAGRWNLLNLCTIPGTNFVVRKNIIQKLNGWDPKAIAEDTEISFRIYELGYKIKFVPYSVTWEQEPENLKVWFKQRTRWAKGNIYVLLKYFKNMFKGTSKDIIFDIFYFFSVYFLFLSSVIISDILFIVGIFLNINLHVTGNFNVLWILAYVLFVLEVSLTLTLEKGESNKENLILVPIMYFTYCQMWMIVALRGIIQYILDKLFKKEIKWYKTERF</sequence>
<reference evidence="4" key="1">
    <citation type="submission" date="2019-04" db="EMBL/GenBank/DDBJ databases">
        <title>Genome sequencing of Clostridium botulinum Groups I-IV and Clostridium butyricum.</title>
        <authorList>
            <person name="Brunt J."/>
            <person name="Van Vliet A.H.M."/>
            <person name="Stringer S.C."/>
            <person name="Carter A.T."/>
            <person name="Peck M.W."/>
        </authorList>
    </citation>
    <scope>NUCLEOTIDE SEQUENCE</scope>
    <source>
        <strain evidence="4">751/1</strain>
    </source>
</reference>
<dbReference type="EMBL" id="SXEU01000005">
    <property type="protein sequence ID" value="NFV16980.1"/>
    <property type="molecule type" value="Genomic_DNA"/>
</dbReference>
<name>A0A6G4HUY9_CLOBO</name>
<dbReference type="SUPFAM" id="SSF53448">
    <property type="entry name" value="Nucleotide-diphospho-sugar transferases"/>
    <property type="match status" value="1"/>
</dbReference>
<evidence type="ECO:0000256" key="3">
    <source>
        <dbReference type="ARBA" id="ARBA00022679"/>
    </source>
</evidence>
<proteinExistence type="inferred from homology"/>
<dbReference type="PANTHER" id="PTHR43630">
    <property type="entry name" value="POLY-BETA-1,6-N-ACETYL-D-GLUCOSAMINE SYNTHASE"/>
    <property type="match status" value="1"/>
</dbReference>
<dbReference type="AlphaFoldDB" id="A0A6G4HUY9"/>